<feature type="compositionally biased region" description="Low complexity" evidence="11">
    <location>
        <begin position="607"/>
        <end position="627"/>
    </location>
</feature>
<evidence type="ECO:0000256" key="2">
    <source>
        <dbReference type="ARBA" id="ARBA00004141"/>
    </source>
</evidence>
<sequence>SMPPPPPPSSLPLKYNVMLTTCVIIATCVVTGTIEDILSRILRDVSQVIAVMMVVTSGGVEVDGDLDNRACITDRQEDRKERKDSRTRSRYTAGSGTGAGTDVEDSGTNNPQAALGCGTTFEYVVLVTACSILLLAVTGTTVYWTMAYRGGYDPNWFPWPPQTPKQMLSVGVFTYKHPQNFTTGSSDISTTTIATTTVEQQQQSSQLNISTSNVLIEDRRFNLHPTLMTVGFVTLTGFSILVYRMAAGCSTSCRGTYVKLTHGLLHLATVPCVVLGAVAAMEYHRLKGLPHLYSLHSWMGLLTVSLFVIQFTLGLFTFVVLLCCRGATAACRLRCFAPIHATLGLCTFTLAIATCLTGLQQRADFSIFSNNNGQQKQHQQQQITLPPPTASSSPSSLNNSGELHGRTLPQQAIINVLGVLLMMALVFVTVALLSQKKSCRRNSSSSLSPSTMRYCRNGGQSFQLVPSSPAAADASDHGGRNGRISTYKDHRRNSRTANTGHNTPRNERFDAVTQIDVDDNDTRTERDPRQLPVAVIIYTTADGKQAISELIKQKLHLNKEPVVVNVLAVLLVSVLVIVSYTIRRESLKRRPNNKPSYTATVSPLRIKSSSSSTGKFGSGKQSSQPPV</sequence>
<feature type="transmembrane region" description="Helical" evidence="12">
    <location>
        <begin position="336"/>
        <end position="359"/>
    </location>
</feature>
<feature type="non-terminal residue" evidence="14">
    <location>
        <position position="1"/>
    </location>
</feature>
<keyword evidence="8 12" id="KW-1133">Transmembrane helix</keyword>
<proteinExistence type="predicted"/>
<dbReference type="InterPro" id="IPR006593">
    <property type="entry name" value="Cyt_b561/ferric_Rdtase_TM"/>
</dbReference>
<dbReference type="GO" id="GO:0016020">
    <property type="term" value="C:membrane"/>
    <property type="evidence" value="ECO:0007669"/>
    <property type="project" value="UniProtKB-SubCell"/>
</dbReference>
<evidence type="ECO:0000256" key="8">
    <source>
        <dbReference type="ARBA" id="ARBA00022989"/>
    </source>
</evidence>
<evidence type="ECO:0000256" key="4">
    <source>
        <dbReference type="ARBA" id="ARBA00022617"/>
    </source>
</evidence>
<evidence type="ECO:0000256" key="12">
    <source>
        <dbReference type="SAM" id="Phobius"/>
    </source>
</evidence>
<name>A0A6G0YB40_APHCR</name>
<feature type="transmembrane region" description="Helical" evidence="12">
    <location>
        <begin position="15"/>
        <end position="34"/>
    </location>
</feature>
<evidence type="ECO:0000313" key="14">
    <source>
        <dbReference type="EMBL" id="KAF0752650.1"/>
    </source>
</evidence>
<dbReference type="CDD" id="cd08554">
    <property type="entry name" value="Cyt_b561"/>
    <property type="match status" value="1"/>
</dbReference>
<feature type="region of interest" description="Disordered" evidence="11">
    <location>
        <begin position="377"/>
        <end position="402"/>
    </location>
</feature>
<evidence type="ECO:0000259" key="13">
    <source>
        <dbReference type="PROSITE" id="PS50939"/>
    </source>
</evidence>
<gene>
    <name evidence="14" type="ORF">FWK35_00019906</name>
</gene>
<keyword evidence="15" id="KW-1185">Reference proteome</keyword>
<keyword evidence="6" id="KW-0479">Metal-binding</keyword>
<evidence type="ECO:0000256" key="1">
    <source>
        <dbReference type="ARBA" id="ARBA00001970"/>
    </source>
</evidence>
<dbReference type="GO" id="GO:0046872">
    <property type="term" value="F:metal ion binding"/>
    <property type="evidence" value="ECO:0007669"/>
    <property type="project" value="UniProtKB-KW"/>
</dbReference>
<dbReference type="Proteomes" id="UP000478052">
    <property type="component" value="Unassembled WGS sequence"/>
</dbReference>
<feature type="region of interest" description="Disordered" evidence="11">
    <location>
        <begin position="466"/>
        <end position="510"/>
    </location>
</feature>
<evidence type="ECO:0000256" key="3">
    <source>
        <dbReference type="ARBA" id="ARBA00022448"/>
    </source>
</evidence>
<dbReference type="GO" id="GO:0016491">
    <property type="term" value="F:oxidoreductase activity"/>
    <property type="evidence" value="ECO:0007669"/>
    <property type="project" value="InterPro"/>
</dbReference>
<protein>
    <submittedName>
        <fullName evidence="14">Cytochrome b561</fullName>
    </submittedName>
</protein>
<feature type="transmembrane region" description="Helical" evidence="12">
    <location>
        <begin position="123"/>
        <end position="146"/>
    </location>
</feature>
<dbReference type="InterPro" id="IPR043205">
    <property type="entry name" value="CYB561/CYBRD1-like"/>
</dbReference>
<dbReference type="OrthoDB" id="907479at2759"/>
<evidence type="ECO:0000256" key="11">
    <source>
        <dbReference type="SAM" id="MobiDB-lite"/>
    </source>
</evidence>
<accession>A0A6G0YB40</accession>
<keyword evidence="9" id="KW-0408">Iron</keyword>
<dbReference type="SMART" id="SM00665">
    <property type="entry name" value="B561"/>
    <property type="match status" value="1"/>
</dbReference>
<feature type="compositionally biased region" description="Low complexity" evidence="11">
    <location>
        <begin position="377"/>
        <end position="400"/>
    </location>
</feature>
<feature type="transmembrane region" description="Helical" evidence="12">
    <location>
        <begin position="223"/>
        <end position="243"/>
    </location>
</feature>
<feature type="transmembrane region" description="Helical" evidence="12">
    <location>
        <begin position="301"/>
        <end position="324"/>
    </location>
</feature>
<feature type="domain" description="Cytochrome b561" evidence="13">
    <location>
        <begin position="184"/>
        <end position="433"/>
    </location>
</feature>
<evidence type="ECO:0000256" key="5">
    <source>
        <dbReference type="ARBA" id="ARBA00022692"/>
    </source>
</evidence>
<keyword evidence="5 12" id="KW-0812">Transmembrane</keyword>
<evidence type="ECO:0000256" key="10">
    <source>
        <dbReference type="ARBA" id="ARBA00023136"/>
    </source>
</evidence>
<dbReference type="PANTHER" id="PTHR10106">
    <property type="entry name" value="CYTOCHROME B561-RELATED"/>
    <property type="match status" value="1"/>
</dbReference>
<keyword evidence="4" id="KW-0349">Heme</keyword>
<dbReference type="Gene3D" id="1.20.120.1770">
    <property type="match status" value="1"/>
</dbReference>
<feature type="region of interest" description="Disordered" evidence="11">
    <location>
        <begin position="73"/>
        <end position="109"/>
    </location>
</feature>
<evidence type="ECO:0000256" key="7">
    <source>
        <dbReference type="ARBA" id="ARBA00022982"/>
    </source>
</evidence>
<feature type="transmembrane region" description="Helical" evidence="12">
    <location>
        <begin position="412"/>
        <end position="433"/>
    </location>
</feature>
<comment type="subcellular location">
    <subcellularLocation>
        <location evidence="2">Membrane</location>
        <topology evidence="2">Multi-pass membrane protein</topology>
    </subcellularLocation>
</comment>
<keyword evidence="3" id="KW-0813">Transport</keyword>
<dbReference type="PROSITE" id="PS50939">
    <property type="entry name" value="CYTOCHROME_B561"/>
    <property type="match status" value="1"/>
</dbReference>
<feature type="transmembrane region" description="Helical" evidence="12">
    <location>
        <begin position="562"/>
        <end position="582"/>
    </location>
</feature>
<comment type="cofactor">
    <cofactor evidence="1">
        <name>heme b</name>
        <dbReference type="ChEBI" id="CHEBI:60344"/>
    </cofactor>
</comment>
<dbReference type="Pfam" id="PF03188">
    <property type="entry name" value="Cytochrom_B561"/>
    <property type="match status" value="1"/>
</dbReference>
<dbReference type="EMBL" id="VUJU01004982">
    <property type="protein sequence ID" value="KAF0752650.1"/>
    <property type="molecule type" value="Genomic_DNA"/>
</dbReference>
<keyword evidence="10 12" id="KW-0472">Membrane</keyword>
<comment type="caution">
    <text evidence="14">The sequence shown here is derived from an EMBL/GenBank/DDBJ whole genome shotgun (WGS) entry which is preliminary data.</text>
</comment>
<keyword evidence="7" id="KW-0249">Electron transport</keyword>
<evidence type="ECO:0000256" key="9">
    <source>
        <dbReference type="ARBA" id="ARBA00023004"/>
    </source>
</evidence>
<dbReference type="PANTHER" id="PTHR10106:SF24">
    <property type="entry name" value="NO EXTENDED MEMORY, ISOFORM A"/>
    <property type="match status" value="1"/>
</dbReference>
<evidence type="ECO:0000313" key="15">
    <source>
        <dbReference type="Proteomes" id="UP000478052"/>
    </source>
</evidence>
<dbReference type="AlphaFoldDB" id="A0A6G0YB40"/>
<reference evidence="14 15" key="1">
    <citation type="submission" date="2019-08" db="EMBL/GenBank/DDBJ databases">
        <title>Whole genome of Aphis craccivora.</title>
        <authorList>
            <person name="Voronova N.V."/>
            <person name="Shulinski R.S."/>
            <person name="Bandarenka Y.V."/>
            <person name="Zhorov D.G."/>
            <person name="Warner D."/>
        </authorList>
    </citation>
    <scope>NUCLEOTIDE SEQUENCE [LARGE SCALE GENOMIC DNA]</scope>
    <source>
        <strain evidence="14">180601</strain>
        <tissue evidence="14">Whole Body</tissue>
    </source>
</reference>
<feature type="transmembrane region" description="Helical" evidence="12">
    <location>
        <begin position="264"/>
        <end position="281"/>
    </location>
</feature>
<evidence type="ECO:0000256" key="6">
    <source>
        <dbReference type="ARBA" id="ARBA00022723"/>
    </source>
</evidence>
<organism evidence="14 15">
    <name type="scientific">Aphis craccivora</name>
    <name type="common">Cowpea aphid</name>
    <dbReference type="NCBI Taxonomy" id="307492"/>
    <lineage>
        <taxon>Eukaryota</taxon>
        <taxon>Metazoa</taxon>
        <taxon>Ecdysozoa</taxon>
        <taxon>Arthropoda</taxon>
        <taxon>Hexapoda</taxon>
        <taxon>Insecta</taxon>
        <taxon>Pterygota</taxon>
        <taxon>Neoptera</taxon>
        <taxon>Paraneoptera</taxon>
        <taxon>Hemiptera</taxon>
        <taxon>Sternorrhyncha</taxon>
        <taxon>Aphidomorpha</taxon>
        <taxon>Aphidoidea</taxon>
        <taxon>Aphididae</taxon>
        <taxon>Aphidini</taxon>
        <taxon>Aphis</taxon>
        <taxon>Aphis</taxon>
    </lineage>
</organism>
<feature type="compositionally biased region" description="Basic and acidic residues" evidence="11">
    <location>
        <begin position="73"/>
        <end position="87"/>
    </location>
</feature>
<feature type="region of interest" description="Disordered" evidence="11">
    <location>
        <begin position="590"/>
        <end position="627"/>
    </location>
</feature>